<dbReference type="Pfam" id="PF01479">
    <property type="entry name" value="S4"/>
    <property type="match status" value="1"/>
</dbReference>
<dbReference type="InterPro" id="IPR047048">
    <property type="entry name" value="TlyA"/>
</dbReference>
<evidence type="ECO:0000259" key="5">
    <source>
        <dbReference type="SMART" id="SM00363"/>
    </source>
</evidence>
<dbReference type="Pfam" id="PF01728">
    <property type="entry name" value="FtsJ"/>
    <property type="match status" value="1"/>
</dbReference>
<keyword evidence="7" id="KW-1185">Reference proteome</keyword>
<dbReference type="CDD" id="cd00165">
    <property type="entry name" value="S4"/>
    <property type="match status" value="1"/>
</dbReference>
<dbReference type="AlphaFoldDB" id="A0AAE0BN24"/>
<dbReference type="SMART" id="SM00363">
    <property type="entry name" value="S4"/>
    <property type="match status" value="1"/>
</dbReference>
<evidence type="ECO:0000256" key="1">
    <source>
        <dbReference type="ARBA" id="ARBA00022884"/>
    </source>
</evidence>
<feature type="domain" description="RNA-binding S4" evidence="5">
    <location>
        <begin position="95"/>
        <end position="160"/>
    </location>
</feature>
<gene>
    <name evidence="6" type="ORF">CYMTET_50465</name>
</gene>
<dbReference type="InterPro" id="IPR002942">
    <property type="entry name" value="S4_RNA-bd"/>
</dbReference>
<dbReference type="PROSITE" id="PS50889">
    <property type="entry name" value="S4"/>
    <property type="match status" value="1"/>
</dbReference>
<comment type="caution">
    <text evidence="6">The sequence shown here is derived from an EMBL/GenBank/DDBJ whole genome shotgun (WGS) entry which is preliminary data.</text>
</comment>
<dbReference type="GO" id="GO:0003723">
    <property type="term" value="F:RNA binding"/>
    <property type="evidence" value="ECO:0007669"/>
    <property type="project" value="UniProtKB-KW"/>
</dbReference>
<keyword evidence="1 3" id="KW-0694">RNA-binding</keyword>
<evidence type="ECO:0000256" key="4">
    <source>
        <dbReference type="SAM" id="MobiDB-lite"/>
    </source>
</evidence>
<evidence type="ECO:0000256" key="2">
    <source>
        <dbReference type="ARBA" id="ARBA00029460"/>
    </source>
</evidence>
<dbReference type="InterPro" id="IPR029063">
    <property type="entry name" value="SAM-dependent_MTases_sf"/>
</dbReference>
<dbReference type="Gene3D" id="3.10.290.10">
    <property type="entry name" value="RNA-binding S4 domain"/>
    <property type="match status" value="1"/>
</dbReference>
<proteinExistence type="inferred from homology"/>
<dbReference type="PANTHER" id="PTHR32319:SF0">
    <property type="entry name" value="BACTERIAL HEMOLYSIN-LIKE PROTEIN"/>
    <property type="match status" value="1"/>
</dbReference>
<comment type="similarity">
    <text evidence="2">Belongs to the TlyA family.</text>
</comment>
<dbReference type="Gene3D" id="3.40.50.150">
    <property type="entry name" value="Vaccinia Virus protein VP39"/>
    <property type="match status" value="1"/>
</dbReference>
<dbReference type="EMBL" id="LGRX02033863">
    <property type="protein sequence ID" value="KAK3239621.1"/>
    <property type="molecule type" value="Genomic_DNA"/>
</dbReference>
<dbReference type="SUPFAM" id="SSF53335">
    <property type="entry name" value="S-adenosyl-L-methionine-dependent methyltransferases"/>
    <property type="match status" value="1"/>
</dbReference>
<evidence type="ECO:0000313" key="7">
    <source>
        <dbReference type="Proteomes" id="UP001190700"/>
    </source>
</evidence>
<protein>
    <recommendedName>
        <fullName evidence="5">RNA-binding S4 domain-containing protein</fullName>
    </recommendedName>
</protein>
<dbReference type="NCBIfam" id="TIGR00478">
    <property type="entry name" value="tly"/>
    <property type="match status" value="1"/>
</dbReference>
<dbReference type="GO" id="GO:0032259">
    <property type="term" value="P:methylation"/>
    <property type="evidence" value="ECO:0007669"/>
    <property type="project" value="InterPro"/>
</dbReference>
<name>A0AAE0BN24_9CHLO</name>
<dbReference type="InterPro" id="IPR004538">
    <property type="entry name" value="Hemolysin_A/TlyA"/>
</dbReference>
<accession>A0AAE0BN24</accession>
<dbReference type="PANTHER" id="PTHR32319">
    <property type="entry name" value="BACTERIAL HEMOLYSIN-LIKE PROTEIN"/>
    <property type="match status" value="1"/>
</dbReference>
<sequence>MFHLITRFSLRTVSACGRQHPVTPQHIYTASSKSQLQNAFVVQHPLTSHSIKHTPPTSKSRARLRQCRLFAAASGESGSDAEVSPKPAEKKKKKRRLDEICQERHPEYSRNVLQSWISQGKVLVNGQPILKSGAQIGPSATIDIIAQQPKYVCRAGLKMEAALEHFQVDVRGVTAMDAGLSTGGFTDCLLQNGAIKVYGVDVGYGQVAEKVRTDTRVVVMERTNLRHLESLPEPVNFVSLDVSFISVLKVMPAVQRVMTQNGQLVILVKPQFEALREQVGRGGVVRDPAVHEEVIEKIRSGIMEYGFHCHGCIPSPIKGATSGNTEFLAYFTRDASQETVSQEE</sequence>
<feature type="region of interest" description="Disordered" evidence="4">
    <location>
        <begin position="73"/>
        <end position="97"/>
    </location>
</feature>
<reference evidence="6 7" key="1">
    <citation type="journal article" date="2015" name="Genome Biol. Evol.">
        <title>Comparative Genomics of a Bacterivorous Green Alga Reveals Evolutionary Causalities and Consequences of Phago-Mixotrophic Mode of Nutrition.</title>
        <authorList>
            <person name="Burns J.A."/>
            <person name="Paasch A."/>
            <person name="Narechania A."/>
            <person name="Kim E."/>
        </authorList>
    </citation>
    <scope>NUCLEOTIDE SEQUENCE [LARGE SCALE GENOMIC DNA]</scope>
    <source>
        <strain evidence="6 7">PLY_AMNH</strain>
    </source>
</reference>
<feature type="compositionally biased region" description="Low complexity" evidence="4">
    <location>
        <begin position="73"/>
        <end position="84"/>
    </location>
</feature>
<dbReference type="InterPro" id="IPR036986">
    <property type="entry name" value="S4_RNA-bd_sf"/>
</dbReference>
<evidence type="ECO:0000256" key="3">
    <source>
        <dbReference type="PROSITE-ProRule" id="PRU00182"/>
    </source>
</evidence>
<dbReference type="GO" id="GO:0008168">
    <property type="term" value="F:methyltransferase activity"/>
    <property type="evidence" value="ECO:0007669"/>
    <property type="project" value="InterPro"/>
</dbReference>
<dbReference type="InterPro" id="IPR002877">
    <property type="entry name" value="RNA_MeTrfase_FtsJ_dom"/>
</dbReference>
<dbReference type="Proteomes" id="UP001190700">
    <property type="component" value="Unassembled WGS sequence"/>
</dbReference>
<evidence type="ECO:0000313" key="6">
    <source>
        <dbReference type="EMBL" id="KAK3239621.1"/>
    </source>
</evidence>
<dbReference type="SUPFAM" id="SSF55174">
    <property type="entry name" value="Alpha-L RNA-binding motif"/>
    <property type="match status" value="1"/>
</dbReference>
<organism evidence="6 7">
    <name type="scientific">Cymbomonas tetramitiformis</name>
    <dbReference type="NCBI Taxonomy" id="36881"/>
    <lineage>
        <taxon>Eukaryota</taxon>
        <taxon>Viridiplantae</taxon>
        <taxon>Chlorophyta</taxon>
        <taxon>Pyramimonadophyceae</taxon>
        <taxon>Pyramimonadales</taxon>
        <taxon>Pyramimonadaceae</taxon>
        <taxon>Cymbomonas</taxon>
    </lineage>
</organism>